<evidence type="ECO:0000313" key="2">
    <source>
        <dbReference type="Proteomes" id="UP000182229"/>
    </source>
</evidence>
<dbReference type="AlphaFoldDB" id="A0A1L9BEW4"/>
<accession>A0A1L9BEW4</accession>
<protein>
    <submittedName>
        <fullName evidence="1">Uncharacterized protein</fullName>
    </submittedName>
</protein>
<gene>
    <name evidence="1" type="ORF">BON30_07490</name>
</gene>
<dbReference type="PROSITE" id="PS51257">
    <property type="entry name" value="PROKAR_LIPOPROTEIN"/>
    <property type="match status" value="1"/>
</dbReference>
<proteinExistence type="predicted"/>
<keyword evidence="2" id="KW-1185">Reference proteome</keyword>
<organism evidence="1 2">
    <name type="scientific">Cystobacter ferrugineus</name>
    <dbReference type="NCBI Taxonomy" id="83449"/>
    <lineage>
        <taxon>Bacteria</taxon>
        <taxon>Pseudomonadati</taxon>
        <taxon>Myxococcota</taxon>
        <taxon>Myxococcia</taxon>
        <taxon>Myxococcales</taxon>
        <taxon>Cystobacterineae</taxon>
        <taxon>Archangiaceae</taxon>
        <taxon>Cystobacter</taxon>
    </lineage>
</organism>
<name>A0A1L9BEW4_9BACT</name>
<dbReference type="EMBL" id="MPIN01000002">
    <property type="protein sequence ID" value="OJH40776.1"/>
    <property type="molecule type" value="Genomic_DNA"/>
</dbReference>
<comment type="caution">
    <text evidence="1">The sequence shown here is derived from an EMBL/GenBank/DDBJ whole genome shotgun (WGS) entry which is preliminary data.</text>
</comment>
<evidence type="ECO:0000313" key="1">
    <source>
        <dbReference type="EMBL" id="OJH40776.1"/>
    </source>
</evidence>
<reference evidence="2" key="1">
    <citation type="submission" date="2016-11" db="EMBL/GenBank/DDBJ databases">
        <authorList>
            <person name="Shukria A."/>
            <person name="Stevens D.C."/>
        </authorList>
    </citation>
    <scope>NUCLEOTIDE SEQUENCE [LARGE SCALE GENOMIC DNA]</scope>
    <source>
        <strain evidence="2">Cbfe23</strain>
    </source>
</reference>
<sequence>MLRARASVVGGGLILLVASGCPHAYGIEGTIDRAVLKDLIENASHKQCPEDEIRGLCDGDQFVDCMADCRERMERNARR</sequence>
<reference evidence="1 2" key="2">
    <citation type="submission" date="2016-12" db="EMBL/GenBank/DDBJ databases">
        <title>Draft Genome Sequence of Cystobacter ferrugineus Strain Cbfe23.</title>
        <authorList>
            <person name="Akbar S."/>
            <person name="Dowd S.E."/>
            <person name="Stevens D.C."/>
        </authorList>
    </citation>
    <scope>NUCLEOTIDE SEQUENCE [LARGE SCALE GENOMIC DNA]</scope>
    <source>
        <strain evidence="1 2">Cbfe23</strain>
    </source>
</reference>
<dbReference type="Proteomes" id="UP000182229">
    <property type="component" value="Unassembled WGS sequence"/>
</dbReference>